<dbReference type="Proteomes" id="UP000239872">
    <property type="component" value="Unassembled WGS sequence"/>
</dbReference>
<accession>A0A2S7T291</accession>
<feature type="transmembrane region" description="Helical" evidence="1">
    <location>
        <begin position="6"/>
        <end position="25"/>
    </location>
</feature>
<comment type="caution">
    <text evidence="2">The sequence shown here is derived from an EMBL/GenBank/DDBJ whole genome shotgun (WGS) entry which is preliminary data.</text>
</comment>
<dbReference type="AlphaFoldDB" id="A0A2S7T291"/>
<reference evidence="2 3" key="1">
    <citation type="submission" date="2018-01" db="EMBL/GenBank/DDBJ databases">
        <title>A novel member of the phylum Bacteroidetes isolated from glacier ice.</title>
        <authorList>
            <person name="Liu Q."/>
            <person name="Xin Y.-H."/>
        </authorList>
    </citation>
    <scope>NUCLEOTIDE SEQUENCE [LARGE SCALE GENOMIC DNA]</scope>
    <source>
        <strain evidence="2 3">RB1R16</strain>
    </source>
</reference>
<dbReference type="OrthoDB" id="673558at2"/>
<keyword evidence="1" id="KW-0812">Transmembrane</keyword>
<dbReference type="InterPro" id="IPR024422">
    <property type="entry name" value="Protein_unknown_function_OB"/>
</dbReference>
<evidence type="ECO:0000256" key="1">
    <source>
        <dbReference type="SAM" id="Phobius"/>
    </source>
</evidence>
<name>A0A2S7T291_9BACT</name>
<keyword evidence="3" id="KW-1185">Reference proteome</keyword>
<keyword evidence="1" id="KW-1133">Transmembrane helix</keyword>
<dbReference type="EMBL" id="PPSL01000001">
    <property type="protein sequence ID" value="PQJ13074.1"/>
    <property type="molecule type" value="Genomic_DNA"/>
</dbReference>
<keyword evidence="1" id="KW-0472">Membrane</keyword>
<dbReference type="Pfam" id="PF12869">
    <property type="entry name" value="tRNA_anti-like"/>
    <property type="match status" value="1"/>
</dbReference>
<protein>
    <recommendedName>
        <fullName evidence="4">tRNA_anti-like</fullName>
    </recommendedName>
</protein>
<evidence type="ECO:0000313" key="3">
    <source>
        <dbReference type="Proteomes" id="UP000239872"/>
    </source>
</evidence>
<dbReference type="RefSeq" id="WP_105037958.1">
    <property type="nucleotide sequence ID" value="NZ_PPSL01000001.1"/>
</dbReference>
<gene>
    <name evidence="2" type="ORF">CJD36_004840</name>
</gene>
<evidence type="ECO:0008006" key="4">
    <source>
        <dbReference type="Google" id="ProtNLM"/>
    </source>
</evidence>
<evidence type="ECO:0000313" key="2">
    <source>
        <dbReference type="EMBL" id="PQJ13074.1"/>
    </source>
</evidence>
<proteinExistence type="predicted"/>
<organism evidence="2 3">
    <name type="scientific">Flavipsychrobacter stenotrophus</name>
    <dbReference type="NCBI Taxonomy" id="2077091"/>
    <lineage>
        <taxon>Bacteria</taxon>
        <taxon>Pseudomonadati</taxon>
        <taxon>Bacteroidota</taxon>
        <taxon>Chitinophagia</taxon>
        <taxon>Chitinophagales</taxon>
        <taxon>Chitinophagaceae</taxon>
        <taxon>Flavipsychrobacter</taxon>
    </lineage>
</organism>
<sequence>MNKKLIIRVLIAIVVVGAIGAGVGYKMWTKPHPKAEDQKGIAITTVALAKEYGADEKAADAKYLNKVIEVSGTVGETEKNQDGGLMVILQTEDPTAGVQCTMREKTATVNKGQNLTIKGFCSGNGITGVSLTDCVINK</sequence>